<evidence type="ECO:0008006" key="4">
    <source>
        <dbReference type="Google" id="ProtNLM"/>
    </source>
</evidence>
<evidence type="ECO:0000256" key="1">
    <source>
        <dbReference type="SAM" id="MobiDB-lite"/>
    </source>
</evidence>
<dbReference type="EMBL" id="CP110430">
    <property type="protein sequence ID" value="WAQ89210.1"/>
    <property type="molecule type" value="Genomic_DNA"/>
</dbReference>
<organism evidence="2 3">
    <name type="scientific">Puccinia triticina</name>
    <dbReference type="NCBI Taxonomy" id="208348"/>
    <lineage>
        <taxon>Eukaryota</taxon>
        <taxon>Fungi</taxon>
        <taxon>Dikarya</taxon>
        <taxon>Basidiomycota</taxon>
        <taxon>Pucciniomycotina</taxon>
        <taxon>Pucciniomycetes</taxon>
        <taxon>Pucciniales</taxon>
        <taxon>Pucciniaceae</taxon>
        <taxon>Puccinia</taxon>
    </lineage>
</organism>
<proteinExistence type="predicted"/>
<keyword evidence="3" id="KW-1185">Reference proteome</keyword>
<evidence type="ECO:0000313" key="2">
    <source>
        <dbReference type="EMBL" id="WAQ89210.1"/>
    </source>
</evidence>
<dbReference type="Proteomes" id="UP001164743">
    <property type="component" value="Chromosome 10A"/>
</dbReference>
<name>A0ABY7CZJ5_9BASI</name>
<gene>
    <name evidence="2" type="ORF">PtA15_10A634</name>
</gene>
<reference evidence="2" key="1">
    <citation type="submission" date="2022-10" db="EMBL/GenBank/DDBJ databases">
        <title>Puccinia triticina Genome sequencing and assembly.</title>
        <authorList>
            <person name="Li C."/>
        </authorList>
    </citation>
    <scope>NUCLEOTIDE SEQUENCE</scope>
    <source>
        <strain evidence="2">Pt15</strain>
    </source>
</reference>
<dbReference type="RefSeq" id="XP_053024765.1">
    <property type="nucleotide sequence ID" value="XM_053160830.1"/>
</dbReference>
<feature type="region of interest" description="Disordered" evidence="1">
    <location>
        <begin position="1"/>
        <end position="22"/>
    </location>
</feature>
<dbReference type="GeneID" id="77801725"/>
<evidence type="ECO:0000313" key="3">
    <source>
        <dbReference type="Proteomes" id="UP001164743"/>
    </source>
</evidence>
<sequence length="159" mass="16904">MPRGSMYGAPPRGQCPSAKHFPQSISPVNSSIFQPCGVVPVGTIRQRDLQEMNVPKKAAPGTTENLRFQIASEPPELETPIEIGTGTGIGMVEIKTVNGIESVEKNTSIGTLTEIAIEPETETETGTASPETPIAQSEILLMSGIEISFPLSWRVAGSE</sequence>
<protein>
    <recommendedName>
        <fullName evidence="4">Lipoyl-binding domain-containing protein</fullName>
    </recommendedName>
</protein>
<accession>A0ABY7CZJ5</accession>